<feature type="region of interest" description="Disordered" evidence="1">
    <location>
        <begin position="566"/>
        <end position="600"/>
    </location>
</feature>
<keyword evidence="4" id="KW-1185">Reference proteome</keyword>
<dbReference type="Gene3D" id="3.40.250.10">
    <property type="entry name" value="Rhodanese-like domain"/>
    <property type="match status" value="1"/>
</dbReference>
<dbReference type="EMBL" id="PYSW02000018">
    <property type="protein sequence ID" value="KAG2385590.1"/>
    <property type="molecule type" value="Genomic_DNA"/>
</dbReference>
<comment type="caution">
    <text evidence="3">The sequence shown here is derived from an EMBL/GenBank/DDBJ whole genome shotgun (WGS) entry which is preliminary data.</text>
</comment>
<feature type="domain" description="Rhodanese" evidence="2">
    <location>
        <begin position="669"/>
        <end position="720"/>
    </location>
</feature>
<organism evidence="3 4">
    <name type="scientific">Naegleria lovaniensis</name>
    <name type="common">Amoeba</name>
    <dbReference type="NCBI Taxonomy" id="51637"/>
    <lineage>
        <taxon>Eukaryota</taxon>
        <taxon>Discoba</taxon>
        <taxon>Heterolobosea</taxon>
        <taxon>Tetramitia</taxon>
        <taxon>Eutetramitia</taxon>
        <taxon>Vahlkampfiidae</taxon>
        <taxon>Naegleria</taxon>
    </lineage>
</organism>
<feature type="compositionally biased region" description="Low complexity" evidence="1">
    <location>
        <begin position="54"/>
        <end position="65"/>
    </location>
</feature>
<dbReference type="InterPro" id="IPR001763">
    <property type="entry name" value="Rhodanese-like_dom"/>
</dbReference>
<dbReference type="GeneID" id="68095860"/>
<gene>
    <name evidence="3" type="ORF">C9374_003405</name>
</gene>
<proteinExistence type="predicted"/>
<dbReference type="AlphaFoldDB" id="A0AA88GRL6"/>
<feature type="region of interest" description="Disordered" evidence="1">
    <location>
        <begin position="209"/>
        <end position="252"/>
    </location>
</feature>
<feature type="region of interest" description="Disordered" evidence="1">
    <location>
        <begin position="54"/>
        <end position="88"/>
    </location>
</feature>
<reference evidence="3 4" key="1">
    <citation type="journal article" date="2018" name="BMC Genomics">
        <title>The genome of Naegleria lovaniensis, the basis for a comparative approach to unravel pathogenicity factors of the human pathogenic amoeba N. fowleri.</title>
        <authorList>
            <person name="Liechti N."/>
            <person name="Schurch N."/>
            <person name="Bruggmann R."/>
            <person name="Wittwer M."/>
        </authorList>
    </citation>
    <scope>NUCLEOTIDE SEQUENCE [LARGE SCALE GENOMIC DNA]</scope>
    <source>
        <strain evidence="3 4">ATCC 30569</strain>
    </source>
</reference>
<evidence type="ECO:0000313" key="3">
    <source>
        <dbReference type="EMBL" id="KAG2385590.1"/>
    </source>
</evidence>
<dbReference type="PROSITE" id="PS50206">
    <property type="entry name" value="RHODANESE_3"/>
    <property type="match status" value="1"/>
</dbReference>
<feature type="compositionally biased region" description="Polar residues" evidence="1">
    <location>
        <begin position="226"/>
        <end position="244"/>
    </location>
</feature>
<dbReference type="RefSeq" id="XP_044549583.1">
    <property type="nucleotide sequence ID" value="XM_044692930.1"/>
</dbReference>
<feature type="compositionally biased region" description="Low complexity" evidence="1">
    <location>
        <begin position="75"/>
        <end position="84"/>
    </location>
</feature>
<feature type="region of interest" description="Disordered" evidence="1">
    <location>
        <begin position="1"/>
        <end position="30"/>
    </location>
</feature>
<dbReference type="Proteomes" id="UP000816034">
    <property type="component" value="Unassembled WGS sequence"/>
</dbReference>
<evidence type="ECO:0000256" key="1">
    <source>
        <dbReference type="SAM" id="MobiDB-lite"/>
    </source>
</evidence>
<feature type="compositionally biased region" description="Low complexity" evidence="1">
    <location>
        <begin position="575"/>
        <end position="600"/>
    </location>
</feature>
<feature type="compositionally biased region" description="Basic and acidic residues" evidence="1">
    <location>
        <begin position="209"/>
        <end position="218"/>
    </location>
</feature>
<evidence type="ECO:0000259" key="2">
    <source>
        <dbReference type="PROSITE" id="PS50206"/>
    </source>
</evidence>
<dbReference type="Pfam" id="PF00581">
    <property type="entry name" value="Rhodanese"/>
    <property type="match status" value="1"/>
</dbReference>
<sequence>MKRQRQHDGNLSAPSNDNDDDIIFSSSQTHSIKQRIPLLRNEATTRTASVSSEIFSSSLPSSSSSALKDHPVADTSKPLLSKTKLLQKRNTLSPTTSAYLSNNKENLFQNKKNNSSTLSITASFHTTPSSYSPLEKKVKVSHHSRSHTLACYTENLIKTSCSPLISPHRRIKNSFEDESSSITTQPCDSTKNNTLYNSSITQNHEEVHNEKFQHEEHNLAAAEPRSPSTSSSTFLTNVSTSTAPKNEHHTTPTRVLDFGSCLTHSPSSLSLGNDDHSTPYLNSSLTHSEACVSSLSDPFSRPMMMMRTSTPNKNENFQRTLFDHEDSQSDTGSVSLNNSTMESRFILTPPSCLSSTNTNNVWTSASMNELSSPNVFGSANRSLKTFHSSLSVCRNLKFDECISSSNNSSSSSSSSNIGMTMATTSIKNDCWEEDFDALTPSLVINKRMSCTEQTQHTLLSPLVHQCSIHSPKSCLSRKSKKENSTTRKKASFVPKPNLVLPTNSSFEDVDDDDSDLPLISPLLMNSNDDVFGMEASEHDSNRLLSFSESSRRLMIGFGEVELAQSQVPATSCSATTPVSTNSPSESSATSSSSSSCTGSSSSRASTCSLDSVQTPQDVDDVSSSTLVPSLFTAQDELMLEIIPQPKITGCQCIDSKTLLNAMNNPTLSVTIIDCRFSYEYNGGHIQGAINISTPQELIARYFASNQDQLQDTTKQIIVFHYFLSTKTIRANGL</sequence>
<evidence type="ECO:0000313" key="4">
    <source>
        <dbReference type="Proteomes" id="UP000816034"/>
    </source>
</evidence>
<protein>
    <recommendedName>
        <fullName evidence="2">Rhodanese domain-containing protein</fullName>
    </recommendedName>
</protein>
<name>A0AA88GRL6_NAELO</name>
<accession>A0AA88GRL6</accession>
<dbReference type="SUPFAM" id="SSF52821">
    <property type="entry name" value="Rhodanese/Cell cycle control phosphatase"/>
    <property type="match status" value="1"/>
</dbReference>
<dbReference type="InterPro" id="IPR036873">
    <property type="entry name" value="Rhodanese-like_dom_sf"/>
</dbReference>